<proteinExistence type="predicted"/>
<gene>
    <name evidence="3" type="ORF">RGQ29_015355</name>
</gene>
<name>A0AAN7FWV2_QUERU</name>
<dbReference type="EMBL" id="JAXUIC010000003">
    <property type="protein sequence ID" value="KAK4597800.1"/>
    <property type="molecule type" value="Genomic_DNA"/>
</dbReference>
<reference evidence="3 4" key="1">
    <citation type="journal article" date="2023" name="G3 (Bethesda)">
        <title>A haplotype-resolved chromosome-scale genome for Quercus rubra L. provides insights into the genetics of adaptive traits for red oak species.</title>
        <authorList>
            <person name="Kapoor B."/>
            <person name="Jenkins J."/>
            <person name="Schmutz J."/>
            <person name="Zhebentyayeva T."/>
            <person name="Kuelheim C."/>
            <person name="Coggeshall M."/>
            <person name="Heim C."/>
            <person name="Lasky J.R."/>
            <person name="Leites L."/>
            <person name="Islam-Faridi N."/>
            <person name="Romero-Severson J."/>
            <person name="DeLeo V.L."/>
            <person name="Lucas S.M."/>
            <person name="Lazic D."/>
            <person name="Gailing O."/>
            <person name="Carlson J."/>
            <person name="Staton M."/>
        </authorList>
    </citation>
    <scope>NUCLEOTIDE SEQUENCE [LARGE SCALE GENOMIC DNA]</scope>
    <source>
        <strain evidence="3">Pseudo-F2</strain>
    </source>
</reference>
<accession>A0AAN7FWV2</accession>
<evidence type="ECO:0000313" key="3">
    <source>
        <dbReference type="EMBL" id="KAK4597800.1"/>
    </source>
</evidence>
<keyword evidence="4" id="KW-1185">Reference proteome</keyword>
<dbReference type="InterPro" id="IPR040387">
    <property type="entry name" value="RIN4/NOI4"/>
</dbReference>
<feature type="region of interest" description="Disordered" evidence="1">
    <location>
        <begin position="36"/>
        <end position="77"/>
    </location>
</feature>
<feature type="domain" description="RIN4 pathogenic type III effector avirulence factor Avr cleavage site" evidence="2">
    <location>
        <begin position="6"/>
        <end position="39"/>
    </location>
</feature>
<dbReference type="Proteomes" id="UP001324115">
    <property type="component" value="Unassembled WGS sequence"/>
</dbReference>
<evidence type="ECO:0000313" key="4">
    <source>
        <dbReference type="Proteomes" id="UP001324115"/>
    </source>
</evidence>
<dbReference type="InterPro" id="IPR008700">
    <property type="entry name" value="TypeIII_avirulence_cleave"/>
</dbReference>
<protein>
    <recommendedName>
        <fullName evidence="2">RIN4 pathogenic type III effector avirulence factor Avr cleavage site domain-containing protein</fullName>
    </recommendedName>
</protein>
<dbReference type="PANTHER" id="PTHR33159">
    <property type="entry name" value="RPM1-INTERACTING PROTEIN 4 (RIN4) FAMILY PROTEIN"/>
    <property type="match status" value="1"/>
</dbReference>
<sequence length="77" mass="8462">MSSLNKDQPLPKFGEWDVNNPASASEFTVIFDKVRGERKSGGGGTSSSVSPSPKYTASEKYSHSSKSNNKRKWFCLC</sequence>
<evidence type="ECO:0000256" key="1">
    <source>
        <dbReference type="SAM" id="MobiDB-lite"/>
    </source>
</evidence>
<evidence type="ECO:0000259" key="2">
    <source>
        <dbReference type="Pfam" id="PF05627"/>
    </source>
</evidence>
<dbReference type="Pfam" id="PF05627">
    <property type="entry name" value="AvrRpt-cleavage"/>
    <property type="match status" value="1"/>
</dbReference>
<organism evidence="3 4">
    <name type="scientific">Quercus rubra</name>
    <name type="common">Northern red oak</name>
    <name type="synonym">Quercus borealis</name>
    <dbReference type="NCBI Taxonomy" id="3512"/>
    <lineage>
        <taxon>Eukaryota</taxon>
        <taxon>Viridiplantae</taxon>
        <taxon>Streptophyta</taxon>
        <taxon>Embryophyta</taxon>
        <taxon>Tracheophyta</taxon>
        <taxon>Spermatophyta</taxon>
        <taxon>Magnoliopsida</taxon>
        <taxon>eudicotyledons</taxon>
        <taxon>Gunneridae</taxon>
        <taxon>Pentapetalae</taxon>
        <taxon>rosids</taxon>
        <taxon>fabids</taxon>
        <taxon>Fagales</taxon>
        <taxon>Fagaceae</taxon>
        <taxon>Quercus</taxon>
    </lineage>
</organism>
<dbReference type="PANTHER" id="PTHR33159:SF87">
    <property type="entry name" value="OS09G0253000 PROTEIN"/>
    <property type="match status" value="1"/>
</dbReference>
<feature type="compositionally biased region" description="Basic residues" evidence="1">
    <location>
        <begin position="68"/>
        <end position="77"/>
    </location>
</feature>
<comment type="caution">
    <text evidence="3">The sequence shown here is derived from an EMBL/GenBank/DDBJ whole genome shotgun (WGS) entry which is preliminary data.</text>
</comment>
<dbReference type="AlphaFoldDB" id="A0AAN7FWV2"/>